<dbReference type="InParanoid" id="V5I5Q3"/>
<dbReference type="AlphaFoldDB" id="V5I5Q3"/>
<reference evidence="4" key="1">
    <citation type="journal article" date="2014" name="Genome Announc.">
        <title>Draft genome sequence of the formaldehyde-resistant fungus Byssochlamys spectabilis No. 5 (anamorph Paecilomyces variotii No. 5) (NBRC109023).</title>
        <authorList>
            <person name="Oka T."/>
            <person name="Ekino K."/>
            <person name="Fukuda K."/>
            <person name="Nomura Y."/>
        </authorList>
    </citation>
    <scope>NUCLEOTIDE SEQUENCE [LARGE SCALE GENOMIC DNA]</scope>
    <source>
        <strain evidence="4">No. 5 / NBRC 109023</strain>
    </source>
</reference>
<comment type="caution">
    <text evidence="3">The sequence shown here is derived from an EMBL/GenBank/DDBJ whole genome shotgun (WGS) entry which is preliminary data.</text>
</comment>
<proteinExistence type="predicted"/>
<keyword evidence="4" id="KW-1185">Reference proteome</keyword>
<evidence type="ECO:0000313" key="4">
    <source>
        <dbReference type="Proteomes" id="UP000018001"/>
    </source>
</evidence>
<dbReference type="Proteomes" id="UP000018001">
    <property type="component" value="Unassembled WGS sequence"/>
</dbReference>
<dbReference type="HOGENOM" id="CLU_1089881_0_0_1"/>
<evidence type="ECO:0000256" key="1">
    <source>
        <dbReference type="SAM" id="MobiDB-lite"/>
    </source>
</evidence>
<organism evidence="3 4">
    <name type="scientific">Byssochlamys spectabilis (strain No. 5 / NBRC 109023)</name>
    <name type="common">Paecilomyces variotii</name>
    <dbReference type="NCBI Taxonomy" id="1356009"/>
    <lineage>
        <taxon>Eukaryota</taxon>
        <taxon>Fungi</taxon>
        <taxon>Dikarya</taxon>
        <taxon>Ascomycota</taxon>
        <taxon>Pezizomycotina</taxon>
        <taxon>Eurotiomycetes</taxon>
        <taxon>Eurotiomycetidae</taxon>
        <taxon>Eurotiales</taxon>
        <taxon>Thermoascaceae</taxon>
        <taxon>Paecilomyces</taxon>
    </lineage>
</organism>
<keyword evidence="2" id="KW-0472">Membrane</keyword>
<keyword evidence="2" id="KW-0812">Transmembrane</keyword>
<evidence type="ECO:0000256" key="2">
    <source>
        <dbReference type="SAM" id="Phobius"/>
    </source>
</evidence>
<feature type="compositionally biased region" description="Basic and acidic residues" evidence="1">
    <location>
        <begin position="125"/>
        <end position="134"/>
    </location>
</feature>
<name>V5I5Q3_BYSSN</name>
<feature type="compositionally biased region" description="Polar residues" evidence="1">
    <location>
        <begin position="113"/>
        <end position="123"/>
    </location>
</feature>
<accession>V5I5Q3</accession>
<dbReference type="EMBL" id="BAUL01000299">
    <property type="protein sequence ID" value="GAD99505.1"/>
    <property type="molecule type" value="Genomic_DNA"/>
</dbReference>
<evidence type="ECO:0000313" key="3">
    <source>
        <dbReference type="EMBL" id="GAD99505.1"/>
    </source>
</evidence>
<gene>
    <name evidence="3" type="ORF">PVAR5_8220</name>
</gene>
<protein>
    <submittedName>
        <fullName evidence="3">Uncharacterized protein</fullName>
    </submittedName>
</protein>
<keyword evidence="2" id="KW-1133">Transmembrane helix</keyword>
<feature type="transmembrane region" description="Helical" evidence="2">
    <location>
        <begin position="24"/>
        <end position="46"/>
    </location>
</feature>
<feature type="region of interest" description="Disordered" evidence="1">
    <location>
        <begin position="96"/>
        <end position="140"/>
    </location>
</feature>
<sequence>MVAVSSCSIVVPSIPGIPCYLHTLYLMTSGVLIVALTIYCLCRLAWSIVENIKTRMQTHMSQYLNSASDGLERQITLYMFLDWSIHLVHLCFQASSSPPSDGGKDDVCPTRTIDLTSETSGETGNDPKDNRERNQSQSSELVDMLADSISEFEALQNRMLDVMRRALEPQDMFPNGRDDGLDVPPAYDPTCEGDGLFCNFEDLKKRVEQLVALRERIWIASPKSESGESFTPWHVFESSIGEKHGRMNPEHKRKE</sequence>